<name>D2VLY6_NAEGR</name>
<organism evidence="3">
    <name type="scientific">Naegleria gruberi</name>
    <name type="common">Amoeba</name>
    <dbReference type="NCBI Taxonomy" id="5762"/>
    <lineage>
        <taxon>Eukaryota</taxon>
        <taxon>Discoba</taxon>
        <taxon>Heterolobosea</taxon>
        <taxon>Tetramitia</taxon>
        <taxon>Eutetramitia</taxon>
        <taxon>Vahlkampfiidae</taxon>
        <taxon>Naegleria</taxon>
    </lineage>
</organism>
<dbReference type="InParanoid" id="D2VLY6"/>
<keyword evidence="3" id="KW-1185">Reference proteome</keyword>
<dbReference type="OrthoDB" id="661148at2759"/>
<dbReference type="KEGG" id="ngr:NAEGRDRAFT_69945"/>
<evidence type="ECO:0000256" key="1">
    <source>
        <dbReference type="SAM" id="MobiDB-lite"/>
    </source>
</evidence>
<dbReference type="SUPFAM" id="SSF46934">
    <property type="entry name" value="UBA-like"/>
    <property type="match status" value="1"/>
</dbReference>
<reference evidence="2 3" key="1">
    <citation type="journal article" date="2010" name="Cell">
        <title>The genome of Naegleria gruberi illuminates early eukaryotic versatility.</title>
        <authorList>
            <person name="Fritz-Laylin L.K."/>
            <person name="Prochnik S.E."/>
            <person name="Ginger M.L."/>
            <person name="Dacks J.B."/>
            <person name="Carpenter M.L."/>
            <person name="Field M.C."/>
            <person name="Kuo A."/>
            <person name="Paredez A."/>
            <person name="Chapman J."/>
            <person name="Pham J."/>
            <person name="Shu S."/>
            <person name="Neupane R."/>
            <person name="Cipriano M."/>
            <person name="Mancuso J."/>
            <person name="Tu H."/>
            <person name="Salamov A."/>
            <person name="Lindquist E."/>
            <person name="Shapiro H."/>
            <person name="Lucas S."/>
            <person name="Grigoriev I.V."/>
            <person name="Cande W.Z."/>
            <person name="Fulton C."/>
            <person name="Rokhsar D.S."/>
            <person name="Dawson S.C."/>
        </authorList>
    </citation>
    <scope>NUCLEOTIDE SEQUENCE [LARGE SCALE GENOMIC DNA]</scope>
    <source>
        <strain evidence="2 3">NEG-M</strain>
    </source>
</reference>
<protein>
    <submittedName>
        <fullName evidence="2">Predicted protein</fullName>
    </submittedName>
</protein>
<dbReference type="VEuPathDB" id="AmoebaDB:NAEGRDRAFT_69945"/>
<dbReference type="RefSeq" id="XP_002674969.1">
    <property type="nucleotide sequence ID" value="XM_002674923.1"/>
</dbReference>
<evidence type="ECO:0000313" key="2">
    <source>
        <dbReference type="EMBL" id="EFC42225.1"/>
    </source>
</evidence>
<dbReference type="InterPro" id="IPR009060">
    <property type="entry name" value="UBA-like_sf"/>
</dbReference>
<feature type="region of interest" description="Disordered" evidence="1">
    <location>
        <begin position="218"/>
        <end position="283"/>
    </location>
</feature>
<proteinExistence type="predicted"/>
<dbReference type="Gene3D" id="1.10.8.10">
    <property type="entry name" value="DNA helicase RuvA subunit, C-terminal domain"/>
    <property type="match status" value="1"/>
</dbReference>
<feature type="compositionally biased region" description="Polar residues" evidence="1">
    <location>
        <begin position="218"/>
        <end position="239"/>
    </location>
</feature>
<gene>
    <name evidence="2" type="ORF">NAEGRDRAFT_69945</name>
</gene>
<dbReference type="Proteomes" id="UP000006671">
    <property type="component" value="Unassembled WGS sequence"/>
</dbReference>
<dbReference type="CDD" id="cd14319">
    <property type="entry name" value="UBA_NBR1"/>
    <property type="match status" value="1"/>
</dbReference>
<dbReference type="EMBL" id="GG738881">
    <property type="protein sequence ID" value="EFC42225.1"/>
    <property type="molecule type" value="Genomic_DNA"/>
</dbReference>
<accession>D2VLY6</accession>
<dbReference type="GeneID" id="8855508"/>
<feature type="compositionally biased region" description="Basic and acidic residues" evidence="1">
    <location>
        <begin position="266"/>
        <end position="278"/>
    </location>
</feature>
<evidence type="ECO:0000313" key="3">
    <source>
        <dbReference type="Proteomes" id="UP000006671"/>
    </source>
</evidence>
<dbReference type="AlphaFoldDB" id="D2VLY6"/>
<dbReference type="SUPFAM" id="SSF54277">
    <property type="entry name" value="CAD &amp; PB1 domains"/>
    <property type="match status" value="1"/>
</dbReference>
<sequence>MSFFHIPVSTAAAFQPQQTIPRQVSYPNLRETSSFNDYQYIPTQHFANNVQKIPLSYMISPQTRQVERNVPFKVYIFEGKFNHNLNSASNVLRFEIDSNHEGSFELFDRVLREHSIDMRQYELHYVDDEDDLVSLTNLRDFHFLLKLMKGKLTKIICEKKSIKPAQHTTFNRISQPSCLFAQLQQPRVESQKKQVPQQQSEQSWENMIENAFRSAFSNDKSTQPKQSFFPQVSASTPQTKPKVRRIEINLADLLGIPTSNEAQQQPKKEEPKKEKKETTSTPQSFRELLLQRMKEMREEEQKKEKPIETSPIAAVVSQPKEEESIQEQLKEQEIVAENTPNITTSLLLSNLIEDQPTESVSEQVQQETVAAQEETESVNQQAQQVSNQLLENQDPIIESIPEEEEEPVVKTTIPHKYQKELKLLNQMGFTNHILNITLLNKYEGDIQRAISDLIHQ</sequence>